<dbReference type="SMART" id="SM01117">
    <property type="entry name" value="Cyt-b5"/>
    <property type="match status" value="1"/>
</dbReference>
<dbReference type="Gene3D" id="3.90.420.10">
    <property type="entry name" value="Oxidoreductase, molybdopterin-binding domain"/>
    <property type="match status" value="1"/>
</dbReference>
<dbReference type="GO" id="GO:0006790">
    <property type="term" value="P:sulfur compound metabolic process"/>
    <property type="evidence" value="ECO:0007669"/>
    <property type="project" value="TreeGrafter"/>
</dbReference>
<dbReference type="PANTHER" id="PTHR19372:SF7">
    <property type="entry name" value="SULFITE OXIDASE, MITOCHONDRIAL"/>
    <property type="match status" value="1"/>
</dbReference>
<dbReference type="InterPro" id="IPR017927">
    <property type="entry name" value="FAD-bd_FR_type"/>
</dbReference>
<dbReference type="PRINTS" id="PR00407">
    <property type="entry name" value="EUMOPTERIN"/>
</dbReference>
<comment type="cofactor">
    <cofactor evidence="1">
        <name>Mo-molybdopterin</name>
        <dbReference type="ChEBI" id="CHEBI:71302"/>
    </cofactor>
</comment>
<dbReference type="EC" id="1.7.1.3" evidence="7"/>
<keyword evidence="20" id="KW-1185">Reference proteome</keyword>
<dbReference type="SUPFAM" id="SSF63380">
    <property type="entry name" value="Riboflavin synthase domain-like"/>
    <property type="match status" value="1"/>
</dbReference>
<dbReference type="Pfam" id="PF00173">
    <property type="entry name" value="Cyt-b5"/>
    <property type="match status" value="1"/>
</dbReference>
<comment type="catalytic activity">
    <reaction evidence="15">
        <text>nitrite + NADP(+) + H2O = nitrate + NADPH + H(+)</text>
        <dbReference type="Rhea" id="RHEA:19061"/>
        <dbReference type="ChEBI" id="CHEBI:15377"/>
        <dbReference type="ChEBI" id="CHEBI:15378"/>
        <dbReference type="ChEBI" id="CHEBI:16301"/>
        <dbReference type="ChEBI" id="CHEBI:17632"/>
        <dbReference type="ChEBI" id="CHEBI:57783"/>
        <dbReference type="ChEBI" id="CHEBI:58349"/>
        <dbReference type="EC" id="1.7.1.3"/>
    </reaction>
</comment>
<dbReference type="Pfam" id="PF00970">
    <property type="entry name" value="FAD_binding_6"/>
    <property type="match status" value="1"/>
</dbReference>
<evidence type="ECO:0000256" key="15">
    <source>
        <dbReference type="ARBA" id="ARBA00049155"/>
    </source>
</evidence>
<sequence length="1019" mass="117532">MSPSPKRYPGASDLEILNEPDWALTHSHRVGTRGRDTRFMGLTHAGDERPYELEKVAEEELNQLREKVRKGELVTVRDVMSKQEDFHLQRPDVHPSFWRYILHTTESFIKQEQPWPINQKKKQEQEKKQREKEEKEKEQRGADGIKKLDGEEQNQKKNGQNGERDGNAESKPTRSPEEEALLQYLRHEQEYRSSMLQNDGKGRCPIQDERLPEQIDEVDQFCPDSWIPRSDKLIRLTGKHPLNAEADLTMLFEAGLITPSPIHYVRNHGAVPHLLWENHKLEVIADKYLVFDMDDLQRQFESFNIPVLMACDGNRRKELNMIKKTKSFNYTAAAIGCSYWRGAMLCDVLMSAGVMELVKKNPQKQFWVNYEGADTLTEGKYETCIPLDYAMDRNNDVMLAYEMNDHPIPPDHGYPLRLILPGWVGARSVKWLARIWISDHENDSFYHIYDNRQLPSFITDTSTDIAQTMFRHHSTICNEQMLNSVVVRPAQHEKIDLVDVKKGKMYRITGYAYNGSGDEIDRVEISLDGGEHWLYCVRKYPDAPIRHGQRFWTWLHWHIDLDITKLIRAQSIIVRAFDVRKSTQPPKPVWNIEGMMNNCWYEVKPEVFDDPQNEEAYLFFRHPVDAGNDKNGWMEESTEERIEEVKRKASAPEKQFTRQEIEKHGNEDDCWIVVNGNVYDATSVLSWHPGGKGAIMAHAGIVHMDTTDEFESIHDDYAQEQLKQCIIGKVTQRTMDYMKQDAEKKKKERLQTKRDPEAALDKHKWIQARLLNKKKLSADTSRYTFGLPPSTKKLGLGTGQHVQVGFHFQDRLVIRPYTPVRPVMESEDDGSFDLVVKTYYPDANQPGGTMSNILDCLRQGEEIEVKGPSGEIQYQGDGLFVIDGKEHKFTNVSLILGGSGVTPGYQIIARILEDQEDDTKIRVIDANKSEADILMSGDFVEFAKNRHDQFAIVHVLSNASEDWKGLRGHVTEDIIKQHAFEPDKNNVALLCGPPMMIQKVALPVLKDWGYEEDNNLFGF</sequence>
<evidence type="ECO:0000256" key="8">
    <source>
        <dbReference type="ARBA" id="ARBA00015499"/>
    </source>
</evidence>
<dbReference type="PROSITE" id="PS51384">
    <property type="entry name" value="FAD_FR"/>
    <property type="match status" value="1"/>
</dbReference>
<dbReference type="InterPro" id="IPR001199">
    <property type="entry name" value="Cyt_B5-like_heme/steroid-bd"/>
</dbReference>
<evidence type="ECO:0000256" key="10">
    <source>
        <dbReference type="ARBA" id="ARBA00022630"/>
    </source>
</evidence>
<name>A0A0U1LMR5_TALIS</name>
<evidence type="ECO:0000256" key="11">
    <source>
        <dbReference type="ARBA" id="ARBA00022723"/>
    </source>
</evidence>
<dbReference type="Gene3D" id="3.10.120.10">
    <property type="entry name" value="Cytochrome b5-like heme/steroid binding domain"/>
    <property type="match status" value="1"/>
</dbReference>
<dbReference type="STRING" id="28573.A0A0U1LMR5"/>
<feature type="region of interest" description="Disordered" evidence="16">
    <location>
        <begin position="112"/>
        <end position="177"/>
    </location>
</feature>
<keyword evidence="13" id="KW-0560">Oxidoreductase</keyword>
<evidence type="ECO:0000256" key="14">
    <source>
        <dbReference type="ARBA" id="ARBA00023063"/>
    </source>
</evidence>
<accession>A0A0U1LMR5</accession>
<dbReference type="InterPro" id="IPR036374">
    <property type="entry name" value="OxRdtase_Mopterin-bd_sf"/>
</dbReference>
<evidence type="ECO:0000259" key="17">
    <source>
        <dbReference type="PROSITE" id="PS50255"/>
    </source>
</evidence>
<evidence type="ECO:0000256" key="1">
    <source>
        <dbReference type="ARBA" id="ARBA00001924"/>
    </source>
</evidence>
<protein>
    <recommendedName>
        <fullName evidence="8">Nitrate reductase [NADPH]</fullName>
        <ecNumber evidence="7">1.7.1.3</ecNumber>
    </recommendedName>
</protein>
<gene>
    <name evidence="19" type="ORF">PISL3812_01061</name>
</gene>
<keyword evidence="10" id="KW-0285">Flavoprotein</keyword>
<evidence type="ECO:0000256" key="6">
    <source>
        <dbReference type="ARBA" id="ARBA00011738"/>
    </source>
</evidence>
<dbReference type="InterPro" id="IPR008333">
    <property type="entry name" value="Cbr1-like_FAD-bd_dom"/>
</dbReference>
<dbReference type="CDD" id="cd06183">
    <property type="entry name" value="cyt_b5_reduct_like"/>
    <property type="match status" value="1"/>
</dbReference>
<dbReference type="GO" id="GO:0008482">
    <property type="term" value="F:sulfite oxidase activity"/>
    <property type="evidence" value="ECO:0007669"/>
    <property type="project" value="TreeGrafter"/>
</dbReference>
<keyword evidence="9" id="KW-0500">Molybdenum</keyword>
<evidence type="ECO:0000256" key="16">
    <source>
        <dbReference type="SAM" id="MobiDB-lite"/>
    </source>
</evidence>
<dbReference type="GO" id="GO:0043546">
    <property type="term" value="F:molybdopterin cofactor binding"/>
    <property type="evidence" value="ECO:0007669"/>
    <property type="project" value="TreeGrafter"/>
</dbReference>
<evidence type="ECO:0000256" key="9">
    <source>
        <dbReference type="ARBA" id="ARBA00022505"/>
    </source>
</evidence>
<dbReference type="Gene3D" id="3.40.50.80">
    <property type="entry name" value="Nucleotide-binding domain of ferredoxin-NADP reductase (FNR) module"/>
    <property type="match status" value="1"/>
</dbReference>
<dbReference type="GO" id="GO:0042128">
    <property type="term" value="P:nitrate assimilation"/>
    <property type="evidence" value="ECO:0007669"/>
    <property type="project" value="UniProtKB-KW"/>
</dbReference>
<reference evidence="19 20" key="1">
    <citation type="submission" date="2015-04" db="EMBL/GenBank/DDBJ databases">
        <authorList>
            <person name="Syromyatnikov M.Y."/>
            <person name="Popov V.N."/>
        </authorList>
    </citation>
    <scope>NUCLEOTIDE SEQUENCE [LARGE SCALE GENOMIC DNA]</scope>
    <source>
        <strain evidence="19">WF-38-12</strain>
    </source>
</reference>
<dbReference type="Proteomes" id="UP000054383">
    <property type="component" value="Unassembled WGS sequence"/>
</dbReference>
<dbReference type="SUPFAM" id="SSF52343">
    <property type="entry name" value="Ferredoxin reductase-like, C-terminal NADP-linked domain"/>
    <property type="match status" value="1"/>
</dbReference>
<keyword evidence="14" id="KW-0534">Nitrate assimilation</keyword>
<feature type="compositionally biased region" description="Basic and acidic residues" evidence="16">
    <location>
        <begin position="162"/>
        <end position="177"/>
    </location>
</feature>
<organism evidence="19 20">
    <name type="scientific">Talaromyces islandicus</name>
    <name type="common">Penicillium islandicum</name>
    <dbReference type="NCBI Taxonomy" id="28573"/>
    <lineage>
        <taxon>Eukaryota</taxon>
        <taxon>Fungi</taxon>
        <taxon>Dikarya</taxon>
        <taxon>Ascomycota</taxon>
        <taxon>Pezizomycotina</taxon>
        <taxon>Eurotiomycetes</taxon>
        <taxon>Eurotiomycetidae</taxon>
        <taxon>Eurotiales</taxon>
        <taxon>Trichocomaceae</taxon>
        <taxon>Talaromyces</taxon>
        <taxon>Talaromyces sect. Islandici</taxon>
    </lineage>
</organism>
<dbReference type="InterPro" id="IPR008335">
    <property type="entry name" value="Mopterin_OxRdtase_euk"/>
</dbReference>
<evidence type="ECO:0000256" key="7">
    <source>
        <dbReference type="ARBA" id="ARBA00012673"/>
    </source>
</evidence>
<dbReference type="GO" id="GO:0050464">
    <property type="term" value="F:nitrate reductase (NADPH) activity"/>
    <property type="evidence" value="ECO:0007669"/>
    <property type="project" value="UniProtKB-EC"/>
</dbReference>
<evidence type="ECO:0000256" key="2">
    <source>
        <dbReference type="ARBA" id="ARBA00001971"/>
    </source>
</evidence>
<evidence type="ECO:0000256" key="13">
    <source>
        <dbReference type="ARBA" id="ARBA00023002"/>
    </source>
</evidence>
<evidence type="ECO:0000256" key="12">
    <source>
        <dbReference type="ARBA" id="ARBA00022827"/>
    </source>
</evidence>
<dbReference type="InterPro" id="IPR005066">
    <property type="entry name" value="MoCF_OxRdtse_dimer"/>
</dbReference>
<keyword evidence="11" id="KW-0479">Metal-binding</keyword>
<dbReference type="InterPro" id="IPR017938">
    <property type="entry name" value="Riboflavin_synthase-like_b-brl"/>
</dbReference>
<evidence type="ECO:0000256" key="4">
    <source>
        <dbReference type="ARBA" id="ARBA00003838"/>
    </source>
</evidence>
<dbReference type="GO" id="GO:0020037">
    <property type="term" value="F:heme binding"/>
    <property type="evidence" value="ECO:0007669"/>
    <property type="project" value="TreeGrafter"/>
</dbReference>
<evidence type="ECO:0000259" key="18">
    <source>
        <dbReference type="PROSITE" id="PS51384"/>
    </source>
</evidence>
<dbReference type="AlphaFoldDB" id="A0A0U1LMR5"/>
<dbReference type="InterPro" id="IPR001433">
    <property type="entry name" value="OxRdtase_FAD/NAD-bd"/>
</dbReference>
<dbReference type="SUPFAM" id="SSF55856">
    <property type="entry name" value="Cytochrome b5-like heme/steroid binding domain"/>
    <property type="match status" value="1"/>
</dbReference>
<evidence type="ECO:0000256" key="5">
    <source>
        <dbReference type="ARBA" id="ARBA00006253"/>
    </source>
</evidence>
<dbReference type="EMBL" id="CVMT01000001">
    <property type="protein sequence ID" value="CRG83706.1"/>
    <property type="molecule type" value="Genomic_DNA"/>
</dbReference>
<proteinExistence type="inferred from homology"/>
<evidence type="ECO:0000313" key="20">
    <source>
        <dbReference type="Proteomes" id="UP000054383"/>
    </source>
</evidence>
<dbReference type="Pfam" id="PF03404">
    <property type="entry name" value="Mo-co_dimer"/>
    <property type="match status" value="1"/>
</dbReference>
<dbReference type="Gene3D" id="2.60.40.650">
    <property type="match status" value="1"/>
</dbReference>
<dbReference type="GO" id="GO:0030151">
    <property type="term" value="F:molybdenum ion binding"/>
    <property type="evidence" value="ECO:0007669"/>
    <property type="project" value="InterPro"/>
</dbReference>
<dbReference type="SUPFAM" id="SSF81296">
    <property type="entry name" value="E set domains"/>
    <property type="match status" value="1"/>
</dbReference>
<dbReference type="Pfam" id="PF00175">
    <property type="entry name" value="NAD_binding_1"/>
    <property type="match status" value="1"/>
</dbReference>
<comment type="cofactor">
    <cofactor evidence="2">
        <name>heme</name>
        <dbReference type="ChEBI" id="CHEBI:30413"/>
    </cofactor>
</comment>
<comment type="cofactor">
    <cofactor evidence="3">
        <name>FAD</name>
        <dbReference type="ChEBI" id="CHEBI:57692"/>
    </cofactor>
</comment>
<dbReference type="InterPro" id="IPR000572">
    <property type="entry name" value="OxRdtase_Mopterin-bd_dom"/>
</dbReference>
<dbReference type="PANTHER" id="PTHR19372">
    <property type="entry name" value="SULFITE REDUCTASE"/>
    <property type="match status" value="1"/>
</dbReference>
<feature type="domain" description="FAD-binding FR-type" evidence="18">
    <location>
        <begin position="763"/>
        <end position="875"/>
    </location>
</feature>
<evidence type="ECO:0000313" key="19">
    <source>
        <dbReference type="EMBL" id="CRG83706.1"/>
    </source>
</evidence>
<dbReference type="SUPFAM" id="SSF56524">
    <property type="entry name" value="Oxidoreductase molybdopterin-binding domain"/>
    <property type="match status" value="1"/>
</dbReference>
<dbReference type="PRINTS" id="PR00406">
    <property type="entry name" value="CYTB5RDTASE"/>
</dbReference>
<feature type="domain" description="Cytochrome b5 heme-binding" evidence="17">
    <location>
        <begin position="653"/>
        <end position="731"/>
    </location>
</feature>
<dbReference type="InterPro" id="IPR036400">
    <property type="entry name" value="Cyt_B5-like_heme/steroid_sf"/>
</dbReference>
<dbReference type="OrthoDB" id="432685at2759"/>
<feature type="compositionally biased region" description="Basic and acidic residues" evidence="16">
    <location>
        <begin position="121"/>
        <end position="155"/>
    </location>
</feature>
<dbReference type="OMA" id="LRWCGVM"/>
<comment type="function">
    <text evidence="4">Nitrate reductase is a key enzyme involved in the first step of nitrate assimilation in plants, fungi and bacteria.</text>
</comment>
<comment type="similarity">
    <text evidence="5">Belongs to the nitrate reductase family.</text>
</comment>
<evidence type="ECO:0000256" key="3">
    <source>
        <dbReference type="ARBA" id="ARBA00001974"/>
    </source>
</evidence>
<dbReference type="Pfam" id="PF00174">
    <property type="entry name" value="Oxidored_molyb"/>
    <property type="match status" value="1"/>
</dbReference>
<dbReference type="InterPro" id="IPR039261">
    <property type="entry name" value="FNR_nucleotide-bd"/>
</dbReference>
<dbReference type="InterPro" id="IPR014756">
    <property type="entry name" value="Ig_E-set"/>
</dbReference>
<comment type="subunit">
    <text evidence="6">Homodimer.</text>
</comment>
<keyword evidence="12" id="KW-0274">FAD</keyword>
<dbReference type="Gene3D" id="2.40.30.10">
    <property type="entry name" value="Translation factors"/>
    <property type="match status" value="1"/>
</dbReference>
<dbReference type="PROSITE" id="PS50255">
    <property type="entry name" value="CYTOCHROME_B5_2"/>
    <property type="match status" value="1"/>
</dbReference>